<name>A0A835E516_9POAL</name>
<keyword evidence="12" id="KW-1185">Reference proteome</keyword>
<evidence type="ECO:0000259" key="10">
    <source>
        <dbReference type="Pfam" id="PF05922"/>
    </source>
</evidence>
<dbReference type="PANTHER" id="PTHR10795">
    <property type="entry name" value="PROPROTEIN CONVERTASE SUBTILISIN/KEXIN"/>
    <property type="match status" value="1"/>
</dbReference>
<dbReference type="InterPro" id="IPR010259">
    <property type="entry name" value="S8pro/Inhibitor_I9"/>
</dbReference>
<feature type="active site" description="Charge relay system" evidence="6 7">
    <location>
        <position position="156"/>
    </location>
</feature>
<keyword evidence="5 7" id="KW-0720">Serine protease</keyword>
<feature type="domain" description="Peptidase S8/S53" evidence="9">
    <location>
        <begin position="147"/>
        <end position="578"/>
    </location>
</feature>
<dbReference type="InterPro" id="IPR023828">
    <property type="entry name" value="Peptidase_S8_Ser-AS"/>
</dbReference>
<dbReference type="Pfam" id="PF05922">
    <property type="entry name" value="Inhibitor_I9"/>
    <property type="match status" value="1"/>
</dbReference>
<feature type="chain" id="PRO_5032383908" evidence="8">
    <location>
        <begin position="23"/>
        <end position="707"/>
    </location>
</feature>
<dbReference type="InterPro" id="IPR015500">
    <property type="entry name" value="Peptidase_S8_subtilisin-rel"/>
</dbReference>
<dbReference type="Gene3D" id="3.50.30.30">
    <property type="match status" value="1"/>
</dbReference>
<dbReference type="Proteomes" id="UP000636709">
    <property type="component" value="Unassembled WGS sequence"/>
</dbReference>
<feature type="domain" description="Inhibitor I9" evidence="10">
    <location>
        <begin position="43"/>
        <end position="123"/>
    </location>
</feature>
<dbReference type="InterPro" id="IPR037045">
    <property type="entry name" value="S8pro/Inhibitor_I9_sf"/>
</dbReference>
<dbReference type="PROSITE" id="PS00137">
    <property type="entry name" value="SUBTILASE_HIS"/>
    <property type="match status" value="1"/>
</dbReference>
<evidence type="ECO:0000256" key="2">
    <source>
        <dbReference type="ARBA" id="ARBA00022670"/>
    </source>
</evidence>
<dbReference type="PRINTS" id="PR00723">
    <property type="entry name" value="SUBTILISIN"/>
</dbReference>
<sequence length="707" mass="75487">MTSLPFLLYLPLLLLLPQLSHPGATPEPKQNLTLNMKPEPSSTYIVHVHHLAKPSHFATLGHWYTSMVATHSPRPVADHSTRILFTYDTVLHGFAVKLTGDEARRMSDAEGVSGVHEDRQLHYMTTRTPGFLGPDPGFGAWRDTDFGDSVIIGFVDSGIWPESPSFSDSELGPARPSWRGKCVGAEDFNASLCNNKLVGARAFYDGLSPTPRDWFGHGTPVASTAAGSEVRDAGFHMFARGTARGVAPKAKIAMYATGVMAWTSSIAAAIDAAVKDGVDILSISIGKEVPLPFYNDTVSIAAFGAERAGVLVVFAGGNHGPKASTVDNAAPWMTTVGAVTVDRMFPAKLNLGDGTVLTGHSVYTMKANGTNMVPLVINPCSEKTLTPDRILGKIVVCIFSLEHKDEAQDGGIDSLQRAGAAGLVQVYISSWSPDDLSSDLLLGAFFPGLSLSYTAGQNLRAYMVSEPYPVASLSFACETVINENRAPMVASFSSRGPNLVAPELLKPDVIAPGANILAAWPVNPLLPEFLNSMYRLSYGTSMATPHVAGVAALIKKKHSNWTPAMIRSALITTAATLDNTGREILDNGLIDTSDNAKVSSATPFAAGAGHVRPQLAMDPGLVYDAGARDYVDFLRALNYTTEQLRLFAPDMATCTRELPGGAAGLNYPSFVVFFDGRTDVRTLTRTVTKVSQEPESESSDVINLDGL</sequence>
<organism evidence="11 12">
    <name type="scientific">Digitaria exilis</name>
    <dbReference type="NCBI Taxonomy" id="1010633"/>
    <lineage>
        <taxon>Eukaryota</taxon>
        <taxon>Viridiplantae</taxon>
        <taxon>Streptophyta</taxon>
        <taxon>Embryophyta</taxon>
        <taxon>Tracheophyta</taxon>
        <taxon>Spermatophyta</taxon>
        <taxon>Magnoliopsida</taxon>
        <taxon>Liliopsida</taxon>
        <taxon>Poales</taxon>
        <taxon>Poaceae</taxon>
        <taxon>PACMAD clade</taxon>
        <taxon>Panicoideae</taxon>
        <taxon>Panicodae</taxon>
        <taxon>Paniceae</taxon>
        <taxon>Anthephorinae</taxon>
        <taxon>Digitaria</taxon>
    </lineage>
</organism>
<evidence type="ECO:0000256" key="1">
    <source>
        <dbReference type="ARBA" id="ARBA00011073"/>
    </source>
</evidence>
<evidence type="ECO:0000313" key="12">
    <source>
        <dbReference type="Proteomes" id="UP000636709"/>
    </source>
</evidence>
<evidence type="ECO:0000256" key="5">
    <source>
        <dbReference type="ARBA" id="ARBA00022825"/>
    </source>
</evidence>
<evidence type="ECO:0000256" key="8">
    <source>
        <dbReference type="SAM" id="SignalP"/>
    </source>
</evidence>
<dbReference type="Pfam" id="PF00082">
    <property type="entry name" value="Peptidase_S8"/>
    <property type="match status" value="1"/>
</dbReference>
<feature type="signal peptide" evidence="8">
    <location>
        <begin position="1"/>
        <end position="22"/>
    </location>
</feature>
<dbReference type="Gene3D" id="3.40.50.200">
    <property type="entry name" value="Peptidase S8/S53 domain"/>
    <property type="match status" value="1"/>
</dbReference>
<dbReference type="AlphaFoldDB" id="A0A835E516"/>
<evidence type="ECO:0000259" key="9">
    <source>
        <dbReference type="Pfam" id="PF00082"/>
    </source>
</evidence>
<dbReference type="PROSITE" id="PS51892">
    <property type="entry name" value="SUBTILASE"/>
    <property type="match status" value="1"/>
</dbReference>
<dbReference type="PROSITE" id="PS00138">
    <property type="entry name" value="SUBTILASE_SER"/>
    <property type="match status" value="1"/>
</dbReference>
<keyword evidence="2 7" id="KW-0645">Protease</keyword>
<dbReference type="OrthoDB" id="680539at2759"/>
<proteinExistence type="inferred from homology"/>
<evidence type="ECO:0000256" key="4">
    <source>
        <dbReference type="ARBA" id="ARBA00022801"/>
    </source>
</evidence>
<dbReference type="GO" id="GO:0004252">
    <property type="term" value="F:serine-type endopeptidase activity"/>
    <property type="evidence" value="ECO:0007669"/>
    <property type="project" value="UniProtKB-UniRule"/>
</dbReference>
<keyword evidence="4 7" id="KW-0378">Hydrolase</keyword>
<comment type="similarity">
    <text evidence="1 7">Belongs to the peptidase S8 family.</text>
</comment>
<feature type="active site" description="Charge relay system" evidence="6 7">
    <location>
        <position position="217"/>
    </location>
</feature>
<feature type="active site" description="Charge relay system" evidence="6 7">
    <location>
        <position position="541"/>
    </location>
</feature>
<dbReference type="InterPro" id="IPR045051">
    <property type="entry name" value="SBT"/>
</dbReference>
<evidence type="ECO:0000256" key="7">
    <source>
        <dbReference type="PROSITE-ProRule" id="PRU01240"/>
    </source>
</evidence>
<dbReference type="SUPFAM" id="SSF52743">
    <property type="entry name" value="Subtilisin-like"/>
    <property type="match status" value="1"/>
</dbReference>
<evidence type="ECO:0000256" key="6">
    <source>
        <dbReference type="PIRSR" id="PIRSR615500-1"/>
    </source>
</evidence>
<dbReference type="InterPro" id="IPR022398">
    <property type="entry name" value="Peptidase_S8_His-AS"/>
</dbReference>
<evidence type="ECO:0000256" key="3">
    <source>
        <dbReference type="ARBA" id="ARBA00022729"/>
    </source>
</evidence>
<dbReference type="CDD" id="cd04852">
    <property type="entry name" value="Peptidases_S8_3"/>
    <property type="match status" value="1"/>
</dbReference>
<dbReference type="Gene3D" id="2.60.40.2310">
    <property type="match status" value="1"/>
</dbReference>
<accession>A0A835E516</accession>
<dbReference type="InterPro" id="IPR000209">
    <property type="entry name" value="Peptidase_S8/S53_dom"/>
</dbReference>
<comment type="caution">
    <text evidence="11">The sequence shown here is derived from an EMBL/GenBank/DDBJ whole genome shotgun (WGS) entry which is preliminary data.</text>
</comment>
<dbReference type="InterPro" id="IPR034197">
    <property type="entry name" value="Peptidases_S8_3"/>
</dbReference>
<dbReference type="Gene3D" id="3.30.70.80">
    <property type="entry name" value="Peptidase S8 propeptide/proteinase inhibitor I9"/>
    <property type="match status" value="1"/>
</dbReference>
<dbReference type="GO" id="GO:0006508">
    <property type="term" value="P:proteolysis"/>
    <property type="evidence" value="ECO:0007669"/>
    <property type="project" value="UniProtKB-KW"/>
</dbReference>
<reference evidence="11" key="1">
    <citation type="submission" date="2020-07" db="EMBL/GenBank/DDBJ databases">
        <title>Genome sequence and genetic diversity analysis of an under-domesticated orphan crop, white fonio (Digitaria exilis).</title>
        <authorList>
            <person name="Bennetzen J.L."/>
            <person name="Chen S."/>
            <person name="Ma X."/>
            <person name="Wang X."/>
            <person name="Yssel A.E.J."/>
            <person name="Chaluvadi S.R."/>
            <person name="Johnson M."/>
            <person name="Gangashetty P."/>
            <person name="Hamidou F."/>
            <person name="Sanogo M.D."/>
            <person name="Zwaenepoel A."/>
            <person name="Wallace J."/>
            <person name="Van De Peer Y."/>
            <person name="Van Deynze A."/>
        </authorList>
    </citation>
    <scope>NUCLEOTIDE SEQUENCE</scope>
    <source>
        <tissue evidence="11">Leaves</tissue>
    </source>
</reference>
<dbReference type="EMBL" id="JACEFO010002272">
    <property type="protein sequence ID" value="KAF8669311.1"/>
    <property type="molecule type" value="Genomic_DNA"/>
</dbReference>
<protein>
    <submittedName>
        <fullName evidence="11">Uncharacterized protein</fullName>
    </submittedName>
</protein>
<gene>
    <name evidence="11" type="ORF">HU200_051649</name>
</gene>
<dbReference type="InterPro" id="IPR036852">
    <property type="entry name" value="Peptidase_S8/S53_dom_sf"/>
</dbReference>
<evidence type="ECO:0000313" key="11">
    <source>
        <dbReference type="EMBL" id="KAF8669311.1"/>
    </source>
</evidence>
<dbReference type="CDD" id="cd02120">
    <property type="entry name" value="PA_subtilisin_like"/>
    <property type="match status" value="1"/>
</dbReference>
<keyword evidence="3 8" id="KW-0732">Signal</keyword>